<dbReference type="Pfam" id="PF00487">
    <property type="entry name" value="FA_desaturase"/>
    <property type="match status" value="1"/>
</dbReference>
<dbReference type="GO" id="GO:0006633">
    <property type="term" value="P:fatty acid biosynthetic process"/>
    <property type="evidence" value="ECO:0007669"/>
    <property type="project" value="UniProtKB-KW"/>
</dbReference>
<keyword evidence="5" id="KW-0276">Fatty acid metabolism</keyword>
<keyword evidence="16" id="KW-1185">Reference proteome</keyword>
<evidence type="ECO:0000256" key="10">
    <source>
        <dbReference type="ARBA" id="ARBA00023136"/>
    </source>
</evidence>
<feature type="domain" description="Fatty acid desaturase" evidence="14">
    <location>
        <begin position="86"/>
        <end position="305"/>
    </location>
</feature>
<evidence type="ECO:0000256" key="13">
    <source>
        <dbReference type="SAM" id="Phobius"/>
    </source>
</evidence>
<evidence type="ECO:0000256" key="11">
    <source>
        <dbReference type="ARBA" id="ARBA00023160"/>
    </source>
</evidence>
<feature type="region of interest" description="Disordered" evidence="12">
    <location>
        <begin position="1"/>
        <end position="26"/>
    </location>
</feature>
<evidence type="ECO:0000256" key="1">
    <source>
        <dbReference type="ARBA" id="ARBA00004141"/>
    </source>
</evidence>
<feature type="transmembrane region" description="Helical" evidence="13">
    <location>
        <begin position="125"/>
        <end position="144"/>
    </location>
</feature>
<feature type="transmembrane region" description="Helical" evidence="13">
    <location>
        <begin position="64"/>
        <end position="84"/>
    </location>
</feature>
<dbReference type="InterPro" id="IPR005804">
    <property type="entry name" value="FA_desaturase_dom"/>
</dbReference>
<feature type="transmembrane region" description="Helical" evidence="13">
    <location>
        <begin position="90"/>
        <end position="113"/>
    </location>
</feature>
<feature type="compositionally biased region" description="Basic residues" evidence="12">
    <location>
        <begin position="9"/>
        <end position="18"/>
    </location>
</feature>
<evidence type="ECO:0000256" key="4">
    <source>
        <dbReference type="ARBA" id="ARBA00022692"/>
    </source>
</evidence>
<evidence type="ECO:0000256" key="5">
    <source>
        <dbReference type="ARBA" id="ARBA00022832"/>
    </source>
</evidence>
<name>A0A517SC62_9PLAN</name>
<dbReference type="PANTHER" id="PTHR11351">
    <property type="entry name" value="ACYL-COA DESATURASE"/>
    <property type="match status" value="1"/>
</dbReference>
<keyword evidence="11" id="KW-0275">Fatty acid biosynthesis</keyword>
<dbReference type="PANTHER" id="PTHR11351:SF31">
    <property type="entry name" value="DESATURASE 1, ISOFORM A-RELATED"/>
    <property type="match status" value="1"/>
</dbReference>
<keyword evidence="7" id="KW-0560">Oxidoreductase</keyword>
<keyword evidence="10 13" id="KW-0472">Membrane</keyword>
<organism evidence="15 16">
    <name type="scientific">Caulifigura coniformis</name>
    <dbReference type="NCBI Taxonomy" id="2527983"/>
    <lineage>
        <taxon>Bacteria</taxon>
        <taxon>Pseudomonadati</taxon>
        <taxon>Planctomycetota</taxon>
        <taxon>Planctomycetia</taxon>
        <taxon>Planctomycetales</taxon>
        <taxon>Planctomycetaceae</taxon>
        <taxon>Caulifigura</taxon>
    </lineage>
</organism>
<dbReference type="KEGG" id="ccos:Pan44_17350"/>
<evidence type="ECO:0000256" key="12">
    <source>
        <dbReference type="SAM" id="MobiDB-lite"/>
    </source>
</evidence>
<protein>
    <submittedName>
        <fullName evidence="15">Fatty acid desaturase</fullName>
    </submittedName>
</protein>
<keyword evidence="6 13" id="KW-1133">Transmembrane helix</keyword>
<dbReference type="GO" id="GO:0016020">
    <property type="term" value="C:membrane"/>
    <property type="evidence" value="ECO:0007669"/>
    <property type="project" value="UniProtKB-SubCell"/>
</dbReference>
<evidence type="ECO:0000256" key="8">
    <source>
        <dbReference type="ARBA" id="ARBA00023004"/>
    </source>
</evidence>
<evidence type="ECO:0000256" key="3">
    <source>
        <dbReference type="ARBA" id="ARBA00022516"/>
    </source>
</evidence>
<reference evidence="15 16" key="1">
    <citation type="submission" date="2019-02" db="EMBL/GenBank/DDBJ databases">
        <title>Deep-cultivation of Planctomycetes and their phenomic and genomic characterization uncovers novel biology.</title>
        <authorList>
            <person name="Wiegand S."/>
            <person name="Jogler M."/>
            <person name="Boedeker C."/>
            <person name="Pinto D."/>
            <person name="Vollmers J."/>
            <person name="Rivas-Marin E."/>
            <person name="Kohn T."/>
            <person name="Peeters S.H."/>
            <person name="Heuer A."/>
            <person name="Rast P."/>
            <person name="Oberbeckmann S."/>
            <person name="Bunk B."/>
            <person name="Jeske O."/>
            <person name="Meyerdierks A."/>
            <person name="Storesund J.E."/>
            <person name="Kallscheuer N."/>
            <person name="Luecker S."/>
            <person name="Lage O.M."/>
            <person name="Pohl T."/>
            <person name="Merkel B.J."/>
            <person name="Hornburger P."/>
            <person name="Mueller R.-W."/>
            <person name="Bruemmer F."/>
            <person name="Labrenz M."/>
            <person name="Spormann A.M."/>
            <person name="Op den Camp H."/>
            <person name="Overmann J."/>
            <person name="Amann R."/>
            <person name="Jetten M.S.M."/>
            <person name="Mascher T."/>
            <person name="Medema M.H."/>
            <person name="Devos D.P."/>
            <person name="Kaster A.-K."/>
            <person name="Ovreas L."/>
            <person name="Rohde M."/>
            <person name="Galperin M.Y."/>
            <person name="Jogler C."/>
        </authorList>
    </citation>
    <scope>NUCLEOTIDE SEQUENCE [LARGE SCALE GENOMIC DNA]</scope>
    <source>
        <strain evidence="15 16">Pan44</strain>
    </source>
</reference>
<dbReference type="Proteomes" id="UP000315700">
    <property type="component" value="Chromosome"/>
</dbReference>
<evidence type="ECO:0000259" key="14">
    <source>
        <dbReference type="Pfam" id="PF00487"/>
    </source>
</evidence>
<keyword evidence="8" id="KW-0408">Iron</keyword>
<evidence type="ECO:0000256" key="9">
    <source>
        <dbReference type="ARBA" id="ARBA00023098"/>
    </source>
</evidence>
<comment type="subcellular location">
    <subcellularLocation>
        <location evidence="1">Membrane</location>
        <topology evidence="1">Multi-pass membrane protein</topology>
    </subcellularLocation>
</comment>
<feature type="transmembrane region" description="Helical" evidence="13">
    <location>
        <begin position="207"/>
        <end position="229"/>
    </location>
</feature>
<evidence type="ECO:0000256" key="2">
    <source>
        <dbReference type="ARBA" id="ARBA00008749"/>
    </source>
</evidence>
<comment type="similarity">
    <text evidence="2">Belongs to the fatty acid desaturase type 2 family.</text>
</comment>
<dbReference type="OrthoDB" id="19906at2"/>
<dbReference type="RefSeq" id="WP_145029138.1">
    <property type="nucleotide sequence ID" value="NZ_CP036271.1"/>
</dbReference>
<gene>
    <name evidence="15" type="ORF">Pan44_17350</name>
</gene>
<dbReference type="InterPro" id="IPR015876">
    <property type="entry name" value="Acyl-CoA_DS"/>
</dbReference>
<sequence length="333" mass="38186">MHAPAPKVPRPRRSRRKHTSEPVREARESKIVVAADVEQNAAAEKAAVFASFEPDQLKWANVDWIVVVWMAAMHAGALAAPFFFSWSALGITIFLHWLTCSIGICLCYHRCLSHRSLKLRNPSRFFCLLAGVISGEGSPLMWAGTHRIHHSKSDQPGDPHSPMEGEFWSHMMWLFVNHSKDMRAMMDRRFCPDLAKDPLLQFFDKTYGLWLIATGVALYAAGGMPWLLWGLCVRMCMAYHSTWFVNSATHLWGYRNYQTRDESRNLWWVAILSYGEGWHNNHHAHPKLARAGHRWWELDPTWYAIKFLRAIGQAYDVDDRVPAVGAESTETDL</sequence>
<proteinExistence type="inferred from homology"/>
<keyword evidence="3" id="KW-0444">Lipid biosynthesis</keyword>
<evidence type="ECO:0000313" key="15">
    <source>
        <dbReference type="EMBL" id="QDT53712.1"/>
    </source>
</evidence>
<dbReference type="EMBL" id="CP036271">
    <property type="protein sequence ID" value="QDT53712.1"/>
    <property type="molecule type" value="Genomic_DNA"/>
</dbReference>
<keyword evidence="9" id="KW-0443">Lipid metabolism</keyword>
<keyword evidence="4 13" id="KW-0812">Transmembrane</keyword>
<dbReference type="CDD" id="cd03505">
    <property type="entry name" value="Delta9-FADS-like"/>
    <property type="match status" value="1"/>
</dbReference>
<evidence type="ECO:0000256" key="6">
    <source>
        <dbReference type="ARBA" id="ARBA00022989"/>
    </source>
</evidence>
<dbReference type="InParanoid" id="A0A517SC62"/>
<accession>A0A517SC62</accession>
<evidence type="ECO:0000256" key="7">
    <source>
        <dbReference type="ARBA" id="ARBA00023002"/>
    </source>
</evidence>
<dbReference type="GO" id="GO:0016717">
    <property type="term" value="F:oxidoreductase activity, acting on paired donors, with oxidation of a pair of donors resulting in the reduction of molecular oxygen to two molecules of water"/>
    <property type="evidence" value="ECO:0007669"/>
    <property type="project" value="InterPro"/>
</dbReference>
<dbReference type="PRINTS" id="PR00075">
    <property type="entry name" value="FACDDSATRASE"/>
</dbReference>
<dbReference type="AlphaFoldDB" id="A0A517SC62"/>
<evidence type="ECO:0000313" key="16">
    <source>
        <dbReference type="Proteomes" id="UP000315700"/>
    </source>
</evidence>